<keyword evidence="2" id="KW-1185">Reference proteome</keyword>
<sequence>MQNAPEKEEKLHGTSQSRHPDDMAEPPGDEARIQTVGIARSLSNAPTSSLDPPNVRVIVLAVCLAFGNLVSSLLSNSLFVMLDVLADDLKIDETNLQWVFNSFQLPFSCSILVAGKAADILGKRKVFLIGASAIIIATLNTGFMKNSTGFFVCRAFAGVANALLMACNFGILAEYTAPDGKVRSIAIAIMMAGQTSGGTLAYLVSGPFVEAIG</sequence>
<gene>
    <name evidence="1" type="ORF">QFC24_002127</name>
</gene>
<evidence type="ECO:0000313" key="1">
    <source>
        <dbReference type="EMBL" id="KAJ9126389.1"/>
    </source>
</evidence>
<dbReference type="Proteomes" id="UP001234202">
    <property type="component" value="Unassembled WGS sequence"/>
</dbReference>
<protein>
    <submittedName>
        <fullName evidence="1">Uncharacterized protein</fullName>
    </submittedName>
</protein>
<name>A0ACC2XSP3_9TREE</name>
<reference evidence="1" key="1">
    <citation type="submission" date="2023-04" db="EMBL/GenBank/DDBJ databases">
        <title>Draft Genome sequencing of Naganishia species isolated from polar environments using Oxford Nanopore Technology.</title>
        <authorList>
            <person name="Leo P."/>
            <person name="Venkateswaran K."/>
        </authorList>
    </citation>
    <scope>NUCLEOTIDE SEQUENCE</scope>
    <source>
        <strain evidence="1">DBVPG 5303</strain>
    </source>
</reference>
<dbReference type="EMBL" id="JASBWV010000005">
    <property type="protein sequence ID" value="KAJ9126389.1"/>
    <property type="molecule type" value="Genomic_DNA"/>
</dbReference>
<proteinExistence type="predicted"/>
<evidence type="ECO:0000313" key="2">
    <source>
        <dbReference type="Proteomes" id="UP001234202"/>
    </source>
</evidence>
<comment type="caution">
    <text evidence="1">The sequence shown here is derived from an EMBL/GenBank/DDBJ whole genome shotgun (WGS) entry which is preliminary data.</text>
</comment>
<feature type="non-terminal residue" evidence="1">
    <location>
        <position position="213"/>
    </location>
</feature>
<accession>A0ACC2XSP3</accession>
<organism evidence="1 2">
    <name type="scientific">Naganishia onofrii</name>
    <dbReference type="NCBI Taxonomy" id="1851511"/>
    <lineage>
        <taxon>Eukaryota</taxon>
        <taxon>Fungi</taxon>
        <taxon>Dikarya</taxon>
        <taxon>Basidiomycota</taxon>
        <taxon>Agaricomycotina</taxon>
        <taxon>Tremellomycetes</taxon>
        <taxon>Filobasidiales</taxon>
        <taxon>Filobasidiaceae</taxon>
        <taxon>Naganishia</taxon>
    </lineage>
</organism>